<dbReference type="PROSITE" id="PS00430">
    <property type="entry name" value="TONB_DEPENDENT_REC_1"/>
    <property type="match status" value="1"/>
</dbReference>
<evidence type="ECO:0000256" key="11">
    <source>
        <dbReference type="ARBA" id="ARBA00023237"/>
    </source>
</evidence>
<evidence type="ECO:0000256" key="8">
    <source>
        <dbReference type="ARBA" id="ARBA00023065"/>
    </source>
</evidence>
<keyword evidence="9 13" id="KW-0798">TonB box</keyword>
<accession>A0A399RRR1</accession>
<evidence type="ECO:0000256" key="16">
    <source>
        <dbReference type="SAM" id="SignalP"/>
    </source>
</evidence>
<dbReference type="InterPro" id="IPR012910">
    <property type="entry name" value="Plug_dom"/>
</dbReference>
<evidence type="ECO:0000256" key="3">
    <source>
        <dbReference type="ARBA" id="ARBA00022452"/>
    </source>
</evidence>
<dbReference type="EMBL" id="QWFX01000005">
    <property type="protein sequence ID" value="RIJ32719.1"/>
    <property type="molecule type" value="Genomic_DNA"/>
</dbReference>
<keyword evidence="11 12" id="KW-0998">Cell outer membrane</keyword>
<dbReference type="Proteomes" id="UP000266385">
    <property type="component" value="Unassembled WGS sequence"/>
</dbReference>
<feature type="domain" description="TonB-dependent receptor-like beta-barrel" evidence="17">
    <location>
        <begin position="315"/>
        <end position="763"/>
    </location>
</feature>
<organism evidence="19 20">
    <name type="scientific">Henriciella mobilis</name>
    <dbReference type="NCBI Taxonomy" id="2305467"/>
    <lineage>
        <taxon>Bacteria</taxon>
        <taxon>Pseudomonadati</taxon>
        <taxon>Pseudomonadota</taxon>
        <taxon>Alphaproteobacteria</taxon>
        <taxon>Hyphomonadales</taxon>
        <taxon>Hyphomonadaceae</taxon>
        <taxon>Henriciella</taxon>
    </lineage>
</organism>
<evidence type="ECO:0000259" key="18">
    <source>
        <dbReference type="Pfam" id="PF07715"/>
    </source>
</evidence>
<evidence type="ECO:0000256" key="5">
    <source>
        <dbReference type="ARBA" id="ARBA00022692"/>
    </source>
</evidence>
<dbReference type="GO" id="GO:0006826">
    <property type="term" value="P:iron ion transport"/>
    <property type="evidence" value="ECO:0007669"/>
    <property type="project" value="UniProtKB-KW"/>
</dbReference>
<dbReference type="Pfam" id="PF07715">
    <property type="entry name" value="Plug"/>
    <property type="match status" value="1"/>
</dbReference>
<evidence type="ECO:0000313" key="19">
    <source>
        <dbReference type="EMBL" id="RIJ32719.1"/>
    </source>
</evidence>
<dbReference type="PANTHER" id="PTHR32552:SF81">
    <property type="entry name" value="TONB-DEPENDENT OUTER MEMBRANE RECEPTOR"/>
    <property type="match status" value="1"/>
</dbReference>
<comment type="caution">
    <text evidence="19">The sequence shown here is derived from an EMBL/GenBank/DDBJ whole genome shotgun (WGS) entry which is preliminary data.</text>
</comment>
<evidence type="ECO:0000256" key="7">
    <source>
        <dbReference type="ARBA" id="ARBA00023004"/>
    </source>
</evidence>
<keyword evidence="4" id="KW-0410">Iron transport</keyword>
<dbReference type="PROSITE" id="PS01156">
    <property type="entry name" value="TONB_DEPENDENT_REC_2"/>
    <property type="match status" value="1"/>
</dbReference>
<sequence>MGRKFMGHCNNQLLSLLASAALLPGAALAQTSADIPLAGDRPELSELETNPDATDTARFETVIVTAQKRSESLQDTPLAITAVSGDALRNAGIANIDALATLVPGLQIGQSYGSANISLRGISLNAVNFGAENPIAFHIDGVFVARPAAVLSGFYDMQRVEVLRGAQGTLYGRNTTGGSINMITADPTSEFSGYGQFTYGDYDHVAFEGAISGPIIEDKLLFRLSFRTDERDGWGKNEFTGQEIDDNQERAVRAKLLWNATDALSVMFEADYAKADDHQTPHYGGTPLGTPPWGVLMPSGFAPFDPVDVGGILPSDVRNISSDLEPYRDNEFWGTSITIDWALGPIDLKSISAYRGSNTLAVGDLDQTSAVFAPVVLADRSRQLSQEFQISHQGDNSNWIAGLYYFHERDRGHNSAGLNTLILDPLGFAPIAPPGTLVQGYYAGTIVETDAYAVFGQYTQDLTDRLSLTLGARYSIEDKSAINQGAFDLANPFSETAFLNMPDPSTFNLQCAEGLPTIGFGTTPCVPEKSFYSFTPKIGLDYQVTPSILVYASASKGFKSGVYNLGTAQPPVNPEKIWDYEAGMKSTLFNDHLRFNLSGFFYDYEDLQVNKVKDQSVILENAATAEIYGLEVETAFRPTDAIQIDFSGSYLNTEFSEYVSADNARPLGDGVTFDEFGAPAFNLEGNRLPQSPELSGLLGANYTFFTPKGDLTLRGEVAYTSEVYWTPYNLDSTATQPRTRFNASAVFESADKRWTAALNIKNIEDEVEITNGFVSATIVGNVVNAYTEMPRTIDFTLSYNF</sequence>
<gene>
    <name evidence="19" type="ORF">D1223_02385</name>
</gene>
<keyword evidence="10 12" id="KW-0472">Membrane</keyword>
<evidence type="ECO:0000256" key="14">
    <source>
        <dbReference type="PROSITE-ProRule" id="PRU10144"/>
    </source>
</evidence>
<evidence type="ECO:0000259" key="17">
    <source>
        <dbReference type="Pfam" id="PF00593"/>
    </source>
</evidence>
<dbReference type="InterPro" id="IPR039426">
    <property type="entry name" value="TonB-dep_rcpt-like"/>
</dbReference>
<dbReference type="PROSITE" id="PS52016">
    <property type="entry name" value="TONB_DEPENDENT_REC_3"/>
    <property type="match status" value="1"/>
</dbReference>
<keyword evidence="19" id="KW-0675">Receptor</keyword>
<keyword evidence="3 12" id="KW-1134">Transmembrane beta strand</keyword>
<keyword evidence="8" id="KW-0406">Ion transport</keyword>
<evidence type="ECO:0000256" key="4">
    <source>
        <dbReference type="ARBA" id="ARBA00022496"/>
    </source>
</evidence>
<evidence type="ECO:0000256" key="12">
    <source>
        <dbReference type="PROSITE-ProRule" id="PRU01360"/>
    </source>
</evidence>
<dbReference type="AlphaFoldDB" id="A0A399RRR1"/>
<dbReference type="Gene3D" id="2.40.170.20">
    <property type="entry name" value="TonB-dependent receptor, beta-barrel domain"/>
    <property type="match status" value="1"/>
</dbReference>
<evidence type="ECO:0000256" key="15">
    <source>
        <dbReference type="RuleBase" id="RU003357"/>
    </source>
</evidence>
<keyword evidence="7" id="KW-0408">Iron</keyword>
<dbReference type="SUPFAM" id="SSF56935">
    <property type="entry name" value="Porins"/>
    <property type="match status" value="1"/>
</dbReference>
<dbReference type="Pfam" id="PF00593">
    <property type="entry name" value="TonB_dep_Rec_b-barrel"/>
    <property type="match status" value="1"/>
</dbReference>
<comment type="similarity">
    <text evidence="12 15">Belongs to the TonB-dependent receptor family.</text>
</comment>
<dbReference type="InterPro" id="IPR000531">
    <property type="entry name" value="Beta-barrel_TonB"/>
</dbReference>
<evidence type="ECO:0000256" key="2">
    <source>
        <dbReference type="ARBA" id="ARBA00022448"/>
    </source>
</evidence>
<keyword evidence="5 12" id="KW-0812">Transmembrane</keyword>
<comment type="subcellular location">
    <subcellularLocation>
        <location evidence="1 12">Cell outer membrane</location>
        <topology evidence="1 12">Multi-pass membrane protein</topology>
    </subcellularLocation>
</comment>
<reference evidence="19 20" key="1">
    <citation type="submission" date="2018-08" db="EMBL/GenBank/DDBJ databases">
        <title>Henriciella mobilis sp. nov., isolated from seawater.</title>
        <authorList>
            <person name="Cheng H."/>
            <person name="Wu Y.-H."/>
            <person name="Xu X.-W."/>
            <person name="Guo L.-L."/>
        </authorList>
    </citation>
    <scope>NUCLEOTIDE SEQUENCE [LARGE SCALE GENOMIC DNA]</scope>
    <source>
        <strain evidence="19 20">JN25</strain>
    </source>
</reference>
<evidence type="ECO:0000256" key="9">
    <source>
        <dbReference type="ARBA" id="ARBA00023077"/>
    </source>
</evidence>
<keyword evidence="20" id="KW-1185">Reference proteome</keyword>
<dbReference type="InterPro" id="IPR010916">
    <property type="entry name" value="TonB_box_CS"/>
</dbReference>
<feature type="short sequence motif" description="TonB box" evidence="13">
    <location>
        <begin position="61"/>
        <end position="67"/>
    </location>
</feature>
<dbReference type="GO" id="GO:0009279">
    <property type="term" value="C:cell outer membrane"/>
    <property type="evidence" value="ECO:0007669"/>
    <property type="project" value="UniProtKB-SubCell"/>
</dbReference>
<name>A0A399RRR1_9PROT</name>
<dbReference type="PANTHER" id="PTHR32552">
    <property type="entry name" value="FERRICHROME IRON RECEPTOR-RELATED"/>
    <property type="match status" value="1"/>
</dbReference>
<feature type="short sequence motif" description="TonB C-terminal box" evidence="14">
    <location>
        <begin position="784"/>
        <end position="801"/>
    </location>
</feature>
<protein>
    <submittedName>
        <fullName evidence="19">TonB-dependent receptor</fullName>
    </submittedName>
</protein>
<dbReference type="InterPro" id="IPR036942">
    <property type="entry name" value="Beta-barrel_TonB_sf"/>
</dbReference>
<feature type="chain" id="PRO_5017421355" evidence="16">
    <location>
        <begin position="30"/>
        <end position="801"/>
    </location>
</feature>
<evidence type="ECO:0000256" key="1">
    <source>
        <dbReference type="ARBA" id="ARBA00004571"/>
    </source>
</evidence>
<feature type="signal peptide" evidence="16">
    <location>
        <begin position="1"/>
        <end position="29"/>
    </location>
</feature>
<evidence type="ECO:0000256" key="13">
    <source>
        <dbReference type="PROSITE-ProRule" id="PRU10143"/>
    </source>
</evidence>
<evidence type="ECO:0000256" key="6">
    <source>
        <dbReference type="ARBA" id="ARBA00022729"/>
    </source>
</evidence>
<dbReference type="InterPro" id="IPR010917">
    <property type="entry name" value="TonB_rcpt_CS"/>
</dbReference>
<keyword evidence="2 12" id="KW-0813">Transport</keyword>
<keyword evidence="6 16" id="KW-0732">Signal</keyword>
<feature type="domain" description="TonB-dependent receptor plug" evidence="18">
    <location>
        <begin position="73"/>
        <end position="178"/>
    </location>
</feature>
<evidence type="ECO:0000256" key="10">
    <source>
        <dbReference type="ARBA" id="ARBA00023136"/>
    </source>
</evidence>
<evidence type="ECO:0000313" key="20">
    <source>
        <dbReference type="Proteomes" id="UP000266385"/>
    </source>
</evidence>
<proteinExistence type="inferred from homology"/>